<proteinExistence type="predicted"/>
<dbReference type="Gene3D" id="3.40.50.2300">
    <property type="match status" value="1"/>
</dbReference>
<organism evidence="4 5">
    <name type="scientific">Oceanicola granulosus (strain ATCC BAA-861 / DSM 15982 / KCTC 12143 / HTCC2516)</name>
    <dbReference type="NCBI Taxonomy" id="314256"/>
    <lineage>
        <taxon>Bacteria</taxon>
        <taxon>Pseudomonadati</taxon>
        <taxon>Pseudomonadota</taxon>
        <taxon>Alphaproteobacteria</taxon>
        <taxon>Rhodobacterales</taxon>
        <taxon>Roseobacteraceae</taxon>
        <taxon>Oceanicola</taxon>
    </lineage>
</organism>
<dbReference type="STRING" id="314256.OG2516_07268"/>
<accession>Q2CCA6</accession>
<dbReference type="PANTHER" id="PTHR44591">
    <property type="entry name" value="STRESS RESPONSE REGULATOR PROTEIN 1"/>
    <property type="match status" value="1"/>
</dbReference>
<feature type="domain" description="Response regulatory" evidence="3">
    <location>
        <begin position="2"/>
        <end position="120"/>
    </location>
</feature>
<dbReference type="PROSITE" id="PS50110">
    <property type="entry name" value="RESPONSE_REGULATORY"/>
    <property type="match status" value="1"/>
</dbReference>
<dbReference type="Pfam" id="PF00072">
    <property type="entry name" value="Response_reg"/>
    <property type="match status" value="1"/>
</dbReference>
<reference evidence="4 5" key="1">
    <citation type="journal article" date="2010" name="J. Bacteriol.">
        <title>Genome sequences of Oceanicola granulosus HTCC2516(T) and Oceanicola batsensis HTCC2597(TDelta).</title>
        <authorList>
            <person name="Thrash J.C."/>
            <person name="Cho J.C."/>
            <person name="Vergin K.L."/>
            <person name="Giovannoni S.J."/>
        </authorList>
    </citation>
    <scope>NUCLEOTIDE SEQUENCE [LARGE SCALE GENOMIC DNA]</scope>
    <source>
        <strain evidence="5">ATCC BAA-861 / DSM 15982 / KCTC 12143 / HTCC2516</strain>
    </source>
</reference>
<dbReference type="OrthoDB" id="7326651at2"/>
<dbReference type="HOGENOM" id="CLU_000445_11_10_5"/>
<dbReference type="InterPro" id="IPR001789">
    <property type="entry name" value="Sig_transdc_resp-reg_receiver"/>
</dbReference>
<dbReference type="InterPro" id="IPR050595">
    <property type="entry name" value="Bact_response_regulator"/>
</dbReference>
<gene>
    <name evidence="4" type="ORF">OG2516_07268</name>
</gene>
<keyword evidence="1 2" id="KW-0597">Phosphoprotein</keyword>
<dbReference type="AlphaFoldDB" id="Q2CCA6"/>
<evidence type="ECO:0000256" key="2">
    <source>
        <dbReference type="PROSITE-ProRule" id="PRU00169"/>
    </source>
</evidence>
<evidence type="ECO:0000313" key="4">
    <source>
        <dbReference type="EMBL" id="EAR50327.1"/>
    </source>
</evidence>
<dbReference type="SUPFAM" id="SSF52172">
    <property type="entry name" value="CheY-like"/>
    <property type="match status" value="1"/>
</dbReference>
<dbReference type="GO" id="GO:0000160">
    <property type="term" value="P:phosphorelay signal transduction system"/>
    <property type="evidence" value="ECO:0007669"/>
    <property type="project" value="InterPro"/>
</dbReference>
<evidence type="ECO:0000256" key="1">
    <source>
        <dbReference type="ARBA" id="ARBA00022553"/>
    </source>
</evidence>
<dbReference type="Proteomes" id="UP000003635">
    <property type="component" value="Unassembled WGS sequence"/>
</dbReference>
<feature type="modified residue" description="4-aspartylphosphate" evidence="2">
    <location>
        <position position="53"/>
    </location>
</feature>
<dbReference type="RefSeq" id="WP_007254979.1">
    <property type="nucleotide sequence ID" value="NZ_CH724107.1"/>
</dbReference>
<comment type="caution">
    <text evidence="4">The sequence shown here is derived from an EMBL/GenBank/DDBJ whole genome shotgun (WGS) entry which is preliminary data.</text>
</comment>
<dbReference type="InterPro" id="IPR011006">
    <property type="entry name" value="CheY-like_superfamily"/>
</dbReference>
<sequence length="320" mass="36182">MKILAVDDDPIILELLTEIIGTIGDHDLHTADSAVEALERIADGEEFDCFLLDIQMPRMDGIELVREIRAYEGLRRTPILMITAMSEKRYIDSAFAAGATDYVTKPFEMNELTARINLVDGLVTERRRHTAKLFATEAAHAQARVPLHEPFDIRDVDGVIEFQALENYLMQLSRKALFGSSVFAFTIRRVEELYAKMSEFDFQCMIVDVSEAISDCLKPHQFLISYVGNGTFACVTEGGWTPDLKYFLDHMHRVIREMELHLSTGEPLNVRVAPGRVMRLTWHAGDRAIEALAEAHSSAEDAAREAERKLDDIWFMESAG</sequence>
<dbReference type="PANTHER" id="PTHR44591:SF3">
    <property type="entry name" value="RESPONSE REGULATORY DOMAIN-CONTAINING PROTEIN"/>
    <property type="match status" value="1"/>
</dbReference>
<dbReference type="eggNOG" id="COG0745">
    <property type="taxonomic scope" value="Bacteria"/>
</dbReference>
<name>Q2CCA6_OCEGH</name>
<protein>
    <recommendedName>
        <fullName evidence="3">Response regulatory domain-containing protein</fullName>
    </recommendedName>
</protein>
<evidence type="ECO:0000313" key="5">
    <source>
        <dbReference type="Proteomes" id="UP000003635"/>
    </source>
</evidence>
<dbReference type="EMBL" id="AAOT01000031">
    <property type="protein sequence ID" value="EAR50327.1"/>
    <property type="molecule type" value="Genomic_DNA"/>
</dbReference>
<dbReference type="SMART" id="SM00448">
    <property type="entry name" value="REC"/>
    <property type="match status" value="1"/>
</dbReference>
<keyword evidence="5" id="KW-1185">Reference proteome</keyword>
<evidence type="ECO:0000259" key="3">
    <source>
        <dbReference type="PROSITE" id="PS50110"/>
    </source>
</evidence>